<dbReference type="Ensembl" id="ENSOKIT00005048699.1">
    <property type="protein sequence ID" value="ENSOKIP00005046208.1"/>
    <property type="gene ID" value="ENSOKIG00005019460.1"/>
</dbReference>
<comment type="function">
    <text evidence="14">Cytoplasmic and mitochondrial threonylcarbamoyl-AMP synthase required for the formation of a threonylcarbamoyl group on adenosine at position 37 (t(6)A37) in tRNAs that read codons beginning with adenine. Catalyzes the conversion of L-threonine, HCO(3)(-)/CO(2) and ATP to give threonylcarbamoyl-AMP (TC-AMP) as the acyladenylate intermediate, with the release of diphosphate. Participates in t(6)A37 formation in cytoplasmic and mitochondrial tRNAs. May regulate the activity of some transporters.</text>
</comment>
<dbReference type="GO" id="GO:0006450">
    <property type="term" value="P:regulation of translational fidelity"/>
    <property type="evidence" value="ECO:0007669"/>
    <property type="project" value="TreeGrafter"/>
</dbReference>
<dbReference type="GO" id="GO:0000049">
    <property type="term" value="F:tRNA binding"/>
    <property type="evidence" value="ECO:0007669"/>
    <property type="project" value="TreeGrafter"/>
</dbReference>
<evidence type="ECO:0000256" key="10">
    <source>
        <dbReference type="ARBA" id="ARBA00022946"/>
    </source>
</evidence>
<evidence type="ECO:0000256" key="1">
    <source>
        <dbReference type="ARBA" id="ARBA00004173"/>
    </source>
</evidence>
<keyword evidence="12" id="KW-0472">Membrane</keyword>
<dbReference type="Pfam" id="PF01300">
    <property type="entry name" value="Sua5_yciO_yrdC"/>
    <property type="match status" value="1"/>
</dbReference>
<evidence type="ECO:0000256" key="6">
    <source>
        <dbReference type="ARBA" id="ARBA00015492"/>
    </source>
</evidence>
<evidence type="ECO:0000256" key="13">
    <source>
        <dbReference type="ARBA" id="ARBA00048366"/>
    </source>
</evidence>
<name>A0A8C7GTM5_ONCKI</name>
<proteinExistence type="inferred from homology"/>
<keyword evidence="7" id="KW-1003">Cell membrane</keyword>
<dbReference type="GO" id="GO:0061710">
    <property type="term" value="F:L-threonylcarbamoyladenylate synthase"/>
    <property type="evidence" value="ECO:0007669"/>
    <property type="project" value="UniProtKB-EC"/>
</dbReference>
<dbReference type="NCBIfam" id="TIGR00057">
    <property type="entry name" value="L-threonylcarbamoyladenylate synthase"/>
    <property type="match status" value="1"/>
</dbReference>
<dbReference type="Gene3D" id="3.90.870.10">
    <property type="entry name" value="DHBP synthase"/>
    <property type="match status" value="1"/>
</dbReference>
<keyword evidence="9" id="KW-0808">Transferase</keyword>
<evidence type="ECO:0000256" key="4">
    <source>
        <dbReference type="ARBA" id="ARBA00007663"/>
    </source>
</evidence>
<evidence type="ECO:0000256" key="8">
    <source>
        <dbReference type="ARBA" id="ARBA00022490"/>
    </source>
</evidence>
<keyword evidence="10" id="KW-0809">Transit peptide</keyword>
<dbReference type="PROSITE" id="PS51163">
    <property type="entry name" value="YRDC"/>
    <property type="match status" value="1"/>
</dbReference>
<evidence type="ECO:0000313" key="17">
    <source>
        <dbReference type="Ensembl" id="ENSOKIP00005046208.1"/>
    </source>
</evidence>
<reference evidence="17" key="2">
    <citation type="submission" date="2025-09" db="UniProtKB">
        <authorList>
            <consortium name="Ensembl"/>
        </authorList>
    </citation>
    <scope>IDENTIFICATION</scope>
</reference>
<dbReference type="PANTHER" id="PTHR17490">
    <property type="entry name" value="SUA5"/>
    <property type="match status" value="1"/>
</dbReference>
<feature type="domain" description="YrdC-like" evidence="16">
    <location>
        <begin position="91"/>
        <end position="277"/>
    </location>
</feature>
<comment type="similarity">
    <text evidence="4">Belongs to the SUA5 family.</text>
</comment>
<keyword evidence="11" id="KW-0496">Mitochondrion</keyword>
<dbReference type="AlphaFoldDB" id="A0A8C7GTM5"/>
<dbReference type="FunFam" id="3.90.870.10:FF:000007">
    <property type="entry name" value="YrdC N6-threonylcarbamoyltransferase domain containing"/>
    <property type="match status" value="1"/>
</dbReference>
<dbReference type="GO" id="GO:0005886">
    <property type="term" value="C:plasma membrane"/>
    <property type="evidence" value="ECO:0007669"/>
    <property type="project" value="UniProtKB-SubCell"/>
</dbReference>
<evidence type="ECO:0000256" key="5">
    <source>
        <dbReference type="ARBA" id="ARBA00012584"/>
    </source>
</evidence>
<dbReference type="GO" id="GO:0005739">
    <property type="term" value="C:mitochondrion"/>
    <property type="evidence" value="ECO:0007669"/>
    <property type="project" value="UniProtKB-SubCell"/>
</dbReference>
<evidence type="ECO:0000256" key="11">
    <source>
        <dbReference type="ARBA" id="ARBA00023128"/>
    </source>
</evidence>
<protein>
    <recommendedName>
        <fullName evidence="6">Threonylcarbamoyl-AMP synthase</fullName>
        <ecNumber evidence="5">2.7.7.87</ecNumber>
    </recommendedName>
</protein>
<sequence length="298" mass="32944">MRVIVLRALPGRRSMLFHQPTQHVAPTLSMNTFFKFRPYFMILRRVYKSALATRDGRARCKELMTKMLRLSPQSVMNGPSAQCEERLQDGAEILNSTVEALKDGQVVAVPTDTIYGLACLAQNSNAIKKVYDIKGRKGQKPLAICVGEIKDIYKYCKVSVKEELIGELLPGPVTLVLERAEVLNTDLNPFTPLVGVRIPDHAFMRRLCQMCGEPLALTSANISSHSSTVAVHEFQDLWPRLAVVVDGGPIGDKSRLGSTVVDLSVLGKYRIIRPGCAFSSTVDVLEHKYGLSEDTGDQ</sequence>
<evidence type="ECO:0000259" key="16">
    <source>
        <dbReference type="PROSITE" id="PS51163"/>
    </source>
</evidence>
<reference evidence="17" key="1">
    <citation type="submission" date="2025-08" db="UniProtKB">
        <authorList>
            <consortium name="Ensembl"/>
        </authorList>
    </citation>
    <scope>IDENTIFICATION</scope>
</reference>
<evidence type="ECO:0000313" key="18">
    <source>
        <dbReference type="Proteomes" id="UP000694557"/>
    </source>
</evidence>
<evidence type="ECO:0000256" key="15">
    <source>
        <dbReference type="ARBA" id="ARBA00063146"/>
    </source>
</evidence>
<comment type="subcellular location">
    <subcellularLocation>
        <location evidence="2">Cell membrane</location>
        <topology evidence="2">Peripheral membrane protein</topology>
    </subcellularLocation>
    <subcellularLocation>
        <location evidence="3">Cytoplasm</location>
    </subcellularLocation>
    <subcellularLocation>
        <location evidence="1">Mitochondrion</location>
    </subcellularLocation>
</comment>
<organism evidence="17 18">
    <name type="scientific">Oncorhynchus kisutch</name>
    <name type="common">Coho salmon</name>
    <name type="synonym">Salmo kisutch</name>
    <dbReference type="NCBI Taxonomy" id="8019"/>
    <lineage>
        <taxon>Eukaryota</taxon>
        <taxon>Metazoa</taxon>
        <taxon>Chordata</taxon>
        <taxon>Craniata</taxon>
        <taxon>Vertebrata</taxon>
        <taxon>Euteleostomi</taxon>
        <taxon>Actinopterygii</taxon>
        <taxon>Neopterygii</taxon>
        <taxon>Teleostei</taxon>
        <taxon>Protacanthopterygii</taxon>
        <taxon>Salmoniformes</taxon>
        <taxon>Salmonidae</taxon>
        <taxon>Salmoninae</taxon>
        <taxon>Oncorhynchus</taxon>
    </lineage>
</organism>
<dbReference type="SUPFAM" id="SSF55821">
    <property type="entry name" value="YrdC/RibB"/>
    <property type="match status" value="1"/>
</dbReference>
<dbReference type="CTD" id="79693"/>
<dbReference type="InterPro" id="IPR006070">
    <property type="entry name" value="Sua5-like_dom"/>
</dbReference>
<dbReference type="InterPro" id="IPR017945">
    <property type="entry name" value="DHBP_synth_RibB-like_a/b_dom"/>
</dbReference>
<dbReference type="KEGG" id="oki:109864299"/>
<dbReference type="Proteomes" id="UP000694557">
    <property type="component" value="Unassembled WGS sequence"/>
</dbReference>
<evidence type="ECO:0000256" key="14">
    <source>
        <dbReference type="ARBA" id="ARBA00058524"/>
    </source>
</evidence>
<keyword evidence="18" id="KW-1185">Reference proteome</keyword>
<dbReference type="PANTHER" id="PTHR17490:SF10">
    <property type="entry name" value="THREONYLCARBAMOYL-AMP SYNTHASE"/>
    <property type="match status" value="1"/>
</dbReference>
<accession>A0A8C7GTM5</accession>
<comment type="subunit">
    <text evidence="15">Interacts with RSC1A1.</text>
</comment>
<keyword evidence="8" id="KW-0963">Cytoplasm</keyword>
<evidence type="ECO:0000256" key="9">
    <source>
        <dbReference type="ARBA" id="ARBA00022679"/>
    </source>
</evidence>
<evidence type="ECO:0000256" key="2">
    <source>
        <dbReference type="ARBA" id="ARBA00004202"/>
    </source>
</evidence>
<dbReference type="GO" id="GO:0003725">
    <property type="term" value="F:double-stranded RNA binding"/>
    <property type="evidence" value="ECO:0007669"/>
    <property type="project" value="InterPro"/>
</dbReference>
<dbReference type="EC" id="2.7.7.87" evidence="5"/>
<evidence type="ECO:0000256" key="3">
    <source>
        <dbReference type="ARBA" id="ARBA00004496"/>
    </source>
</evidence>
<comment type="catalytic activity">
    <reaction evidence="13">
        <text>L-threonine + hydrogencarbonate + ATP = L-threonylcarbamoyladenylate + diphosphate + H2O</text>
        <dbReference type="Rhea" id="RHEA:36407"/>
        <dbReference type="ChEBI" id="CHEBI:15377"/>
        <dbReference type="ChEBI" id="CHEBI:17544"/>
        <dbReference type="ChEBI" id="CHEBI:30616"/>
        <dbReference type="ChEBI" id="CHEBI:33019"/>
        <dbReference type="ChEBI" id="CHEBI:57926"/>
        <dbReference type="ChEBI" id="CHEBI:73682"/>
        <dbReference type="EC" id="2.7.7.87"/>
    </reaction>
</comment>
<gene>
    <name evidence="17" type="primary">YRDC</name>
    <name evidence="17" type="synonym">yrdc</name>
</gene>
<evidence type="ECO:0000256" key="7">
    <source>
        <dbReference type="ARBA" id="ARBA00022475"/>
    </source>
</evidence>
<dbReference type="InterPro" id="IPR050156">
    <property type="entry name" value="TC-AMP_synthase_SUA5"/>
</dbReference>
<evidence type="ECO:0000256" key="12">
    <source>
        <dbReference type="ARBA" id="ARBA00023136"/>
    </source>
</evidence>
<dbReference type="GeneTree" id="ENSGT00390000015364"/>